<organism evidence="2 3">
    <name type="scientific">Phytophthora oleae</name>
    <dbReference type="NCBI Taxonomy" id="2107226"/>
    <lineage>
        <taxon>Eukaryota</taxon>
        <taxon>Sar</taxon>
        <taxon>Stramenopiles</taxon>
        <taxon>Oomycota</taxon>
        <taxon>Peronosporomycetes</taxon>
        <taxon>Peronosporales</taxon>
        <taxon>Peronosporaceae</taxon>
        <taxon>Phytophthora</taxon>
    </lineage>
</organism>
<feature type="compositionally biased region" description="Basic and acidic residues" evidence="1">
    <location>
        <begin position="140"/>
        <end position="156"/>
    </location>
</feature>
<evidence type="ECO:0000313" key="3">
    <source>
        <dbReference type="Proteomes" id="UP001632037"/>
    </source>
</evidence>
<dbReference type="EMBL" id="JBIMZQ010000023">
    <property type="protein sequence ID" value="KAL3664520.1"/>
    <property type="molecule type" value="Genomic_DNA"/>
</dbReference>
<name>A0ABD3FF42_9STRA</name>
<protein>
    <submittedName>
        <fullName evidence="2">Uncharacterized protein</fullName>
    </submittedName>
</protein>
<evidence type="ECO:0000256" key="1">
    <source>
        <dbReference type="SAM" id="MobiDB-lite"/>
    </source>
</evidence>
<feature type="region of interest" description="Disordered" evidence="1">
    <location>
        <begin position="113"/>
        <end position="159"/>
    </location>
</feature>
<accession>A0ABD3FF42</accession>
<keyword evidence="3" id="KW-1185">Reference proteome</keyword>
<feature type="compositionally biased region" description="Basic and acidic residues" evidence="1">
    <location>
        <begin position="113"/>
        <end position="128"/>
    </location>
</feature>
<proteinExistence type="predicted"/>
<sequence>MDNCVGKIGSSLGQVIASVRRELEDKEDARLLTIEARMQQMLMSAEEARTTVFTLEENARQDALDTRQHCHEVKTQFDEIKMELKKRTSSIDEGSWGKIATLVDKKIELNNRRSKSLSESKTDTKEPAEPSTRSSSEPKPPNKADIPPDHREKSSDIIDAPWQMSTILECVQEIRKSYSKQTIKVEEPQIPSSSEAKPPNKMDILFDHHEKNSDIIDALRQMSAILRRLQENRRPHSEQNYPVEEPQVPMQSARKVELNLPKKKSKVEREHAKARAPGIKTTRAATKVCTANQTCLGPELRRKEKQVSELTKAREEAI</sequence>
<comment type="caution">
    <text evidence="2">The sequence shown here is derived from an EMBL/GenBank/DDBJ whole genome shotgun (WGS) entry which is preliminary data.</text>
</comment>
<gene>
    <name evidence="2" type="ORF">V7S43_010273</name>
</gene>
<evidence type="ECO:0000313" key="2">
    <source>
        <dbReference type="EMBL" id="KAL3664520.1"/>
    </source>
</evidence>
<dbReference type="Proteomes" id="UP001632037">
    <property type="component" value="Unassembled WGS sequence"/>
</dbReference>
<dbReference type="AlphaFoldDB" id="A0ABD3FF42"/>
<reference evidence="2 3" key="1">
    <citation type="submission" date="2024-09" db="EMBL/GenBank/DDBJ databases">
        <title>Genome sequencing and assembly of Phytophthora oleae, isolate VK10A, causative agent of rot of olive drupes.</title>
        <authorList>
            <person name="Conti Taguali S."/>
            <person name="Riolo M."/>
            <person name="La Spada F."/>
            <person name="Cacciola S.O."/>
            <person name="Dionisio G."/>
        </authorList>
    </citation>
    <scope>NUCLEOTIDE SEQUENCE [LARGE SCALE GENOMIC DNA]</scope>
    <source>
        <strain evidence="2 3">VK10A</strain>
    </source>
</reference>